<proteinExistence type="predicted"/>
<dbReference type="Proteomes" id="UP001596156">
    <property type="component" value="Unassembled WGS sequence"/>
</dbReference>
<comment type="caution">
    <text evidence="3">The sequence shown here is derived from an EMBL/GenBank/DDBJ whole genome shotgun (WGS) entry which is preliminary data.</text>
</comment>
<dbReference type="Gene3D" id="3.10.180.10">
    <property type="entry name" value="2,3-Dihydroxybiphenyl 1,2-Dioxygenase, domain 1"/>
    <property type="match status" value="1"/>
</dbReference>
<evidence type="ECO:0000313" key="3">
    <source>
        <dbReference type="EMBL" id="MFC5227397.1"/>
    </source>
</evidence>
<dbReference type="InterPro" id="IPR051332">
    <property type="entry name" value="Fosfomycin_Res_Enzymes"/>
</dbReference>
<dbReference type="Pfam" id="PF00903">
    <property type="entry name" value="Glyoxalase"/>
    <property type="match status" value="1"/>
</dbReference>
<sequence>MPANTLSHIDLSVSDLDRSEHWYAALLDAKRVLGGTNDVHQFAYRYLKTPGGLLLGLIQHAQPQETEFSPRRVGLDHLSFAVETVEELDRQQSHLDTLGIPHSGIVRQPTGDAIAFRDPDGIQLEFYWLAVRP</sequence>
<reference evidence="4" key="1">
    <citation type="journal article" date="2019" name="Int. J. Syst. Evol. Microbiol.">
        <title>The Global Catalogue of Microorganisms (GCM) 10K type strain sequencing project: providing services to taxonomists for standard genome sequencing and annotation.</title>
        <authorList>
            <consortium name="The Broad Institute Genomics Platform"/>
            <consortium name="The Broad Institute Genome Sequencing Center for Infectious Disease"/>
            <person name="Wu L."/>
            <person name="Ma J."/>
        </authorList>
    </citation>
    <scope>NUCLEOTIDE SEQUENCE [LARGE SCALE GENOMIC DNA]</scope>
    <source>
        <strain evidence="4">CCM 8479</strain>
    </source>
</reference>
<dbReference type="PANTHER" id="PTHR36113">
    <property type="entry name" value="LYASE, PUTATIVE-RELATED-RELATED"/>
    <property type="match status" value="1"/>
</dbReference>
<accession>A0ABW0DD83</accession>
<evidence type="ECO:0000313" key="4">
    <source>
        <dbReference type="Proteomes" id="UP001596156"/>
    </source>
</evidence>
<evidence type="ECO:0000256" key="1">
    <source>
        <dbReference type="ARBA" id="ARBA00022723"/>
    </source>
</evidence>
<keyword evidence="1" id="KW-0479">Metal-binding</keyword>
<dbReference type="PANTHER" id="PTHR36113:SF6">
    <property type="entry name" value="FOSFOMYCIN RESISTANCE PROTEIN FOSX"/>
    <property type="match status" value="1"/>
</dbReference>
<name>A0ABW0DD83_STRFI</name>
<evidence type="ECO:0000259" key="2">
    <source>
        <dbReference type="PROSITE" id="PS51819"/>
    </source>
</evidence>
<gene>
    <name evidence="3" type="ORF">ACFPN6_22995</name>
</gene>
<dbReference type="InterPro" id="IPR029068">
    <property type="entry name" value="Glyas_Bleomycin-R_OHBP_Dase"/>
</dbReference>
<protein>
    <submittedName>
        <fullName evidence="3">VOC family protein</fullName>
    </submittedName>
</protein>
<dbReference type="EMBL" id="JBHSKL010000029">
    <property type="protein sequence ID" value="MFC5227397.1"/>
    <property type="molecule type" value="Genomic_DNA"/>
</dbReference>
<dbReference type="RefSeq" id="WP_344645405.1">
    <property type="nucleotide sequence ID" value="NZ_BAAASS010000016.1"/>
</dbReference>
<keyword evidence="4" id="KW-1185">Reference proteome</keyword>
<feature type="domain" description="VOC" evidence="2">
    <location>
        <begin position="5"/>
        <end position="129"/>
    </location>
</feature>
<dbReference type="InterPro" id="IPR037523">
    <property type="entry name" value="VOC_core"/>
</dbReference>
<organism evidence="3 4">
    <name type="scientific">Streptomyces fimbriatus</name>
    <dbReference type="NCBI Taxonomy" id="68197"/>
    <lineage>
        <taxon>Bacteria</taxon>
        <taxon>Bacillati</taxon>
        <taxon>Actinomycetota</taxon>
        <taxon>Actinomycetes</taxon>
        <taxon>Kitasatosporales</taxon>
        <taxon>Streptomycetaceae</taxon>
        <taxon>Streptomyces</taxon>
    </lineage>
</organism>
<dbReference type="SUPFAM" id="SSF54593">
    <property type="entry name" value="Glyoxalase/Bleomycin resistance protein/Dihydroxybiphenyl dioxygenase"/>
    <property type="match status" value="1"/>
</dbReference>
<dbReference type="PROSITE" id="PS51819">
    <property type="entry name" value="VOC"/>
    <property type="match status" value="1"/>
</dbReference>
<dbReference type="InterPro" id="IPR004360">
    <property type="entry name" value="Glyas_Fos-R_dOase_dom"/>
</dbReference>